<dbReference type="Gene3D" id="2.40.160.20">
    <property type="match status" value="1"/>
</dbReference>
<dbReference type="EMBL" id="MU003693">
    <property type="protein sequence ID" value="KAF2816438.1"/>
    <property type="molecule type" value="Genomic_DNA"/>
</dbReference>
<evidence type="ECO:0000313" key="3">
    <source>
        <dbReference type="RefSeq" id="XP_033583402.1"/>
    </source>
</evidence>
<keyword evidence="2" id="KW-1185">Reference proteome</keyword>
<reference evidence="1 3" key="1">
    <citation type="journal article" date="2020" name="Stud. Mycol.">
        <title>101 Dothideomycetes genomes: a test case for predicting lifestyles and emergence of pathogens.</title>
        <authorList>
            <person name="Haridas S."/>
            <person name="Albert R."/>
            <person name="Binder M."/>
            <person name="Bloem J."/>
            <person name="Labutti K."/>
            <person name="Salamov A."/>
            <person name="Andreopoulos B."/>
            <person name="Baker S."/>
            <person name="Barry K."/>
            <person name="Bills G."/>
            <person name="Bluhm B."/>
            <person name="Cannon C."/>
            <person name="Castanera R."/>
            <person name="Culley D."/>
            <person name="Daum C."/>
            <person name="Ezra D."/>
            <person name="Gonzalez J."/>
            <person name="Henrissat B."/>
            <person name="Kuo A."/>
            <person name="Liang C."/>
            <person name="Lipzen A."/>
            <person name="Lutzoni F."/>
            <person name="Magnuson J."/>
            <person name="Mondo S."/>
            <person name="Nolan M."/>
            <person name="Ohm R."/>
            <person name="Pangilinan J."/>
            <person name="Park H.-J."/>
            <person name="Ramirez L."/>
            <person name="Alfaro M."/>
            <person name="Sun H."/>
            <person name="Tritt A."/>
            <person name="Yoshinaga Y."/>
            <person name="Zwiers L.-H."/>
            <person name="Turgeon B."/>
            <person name="Goodwin S."/>
            <person name="Spatafora J."/>
            <person name="Crous P."/>
            <person name="Grigoriev I."/>
        </authorList>
    </citation>
    <scope>NUCLEOTIDE SEQUENCE</scope>
    <source>
        <strain evidence="1 3">CBS 304.34</strain>
    </source>
</reference>
<dbReference type="GeneID" id="54468460"/>
<protein>
    <submittedName>
        <fullName evidence="1 3">Uncharacterized protein</fullName>
    </submittedName>
</protein>
<dbReference type="AlphaFoldDB" id="A0A6A6Z6J9"/>
<proteinExistence type="predicted"/>
<evidence type="ECO:0000313" key="2">
    <source>
        <dbReference type="Proteomes" id="UP000504636"/>
    </source>
</evidence>
<dbReference type="RefSeq" id="XP_033583402.1">
    <property type="nucleotide sequence ID" value="XM_033727567.1"/>
</dbReference>
<reference evidence="3" key="3">
    <citation type="submission" date="2025-04" db="UniProtKB">
        <authorList>
            <consortium name="RefSeq"/>
        </authorList>
    </citation>
    <scope>IDENTIFICATION</scope>
    <source>
        <strain evidence="3">CBS 304.34</strain>
    </source>
</reference>
<evidence type="ECO:0000313" key="1">
    <source>
        <dbReference type="EMBL" id="KAF2816438.1"/>
    </source>
</evidence>
<dbReference type="Pfam" id="PF11578">
    <property type="entry name" value="DUF3237"/>
    <property type="match status" value="1"/>
</dbReference>
<dbReference type="Proteomes" id="UP000504636">
    <property type="component" value="Unplaced"/>
</dbReference>
<name>A0A6A6Z6J9_9PEZI</name>
<organism evidence="1">
    <name type="scientific">Mytilinidion resinicola</name>
    <dbReference type="NCBI Taxonomy" id="574789"/>
    <lineage>
        <taxon>Eukaryota</taxon>
        <taxon>Fungi</taxon>
        <taxon>Dikarya</taxon>
        <taxon>Ascomycota</taxon>
        <taxon>Pezizomycotina</taxon>
        <taxon>Dothideomycetes</taxon>
        <taxon>Pleosporomycetidae</taxon>
        <taxon>Mytilinidiales</taxon>
        <taxon>Mytilinidiaceae</taxon>
        <taxon>Mytilinidion</taxon>
    </lineage>
</organism>
<gene>
    <name evidence="1 3" type="ORF">BDZ99DRAFT_566265</name>
</gene>
<accession>A0A6A6Z6J9</accession>
<sequence length="168" mass="17709">MSDFPSLQPAFTVRVVIDAPLSVGDAKGSPLAIVPMTSGTVKSEPGFEPKLDAELHGVGYDYIHNDASGEAMRLDVRSQVKNNDGTILAMYYKGTVALTDGVKAILSGSPDAKTTGFGDSFTTFTFETGNPAYKALANGTFVAAGHFVKEPNSKEVIVEYKVSLARAG</sequence>
<reference evidence="3" key="2">
    <citation type="submission" date="2020-04" db="EMBL/GenBank/DDBJ databases">
        <authorList>
            <consortium name="NCBI Genome Project"/>
        </authorList>
    </citation>
    <scope>NUCLEOTIDE SEQUENCE</scope>
    <source>
        <strain evidence="3">CBS 304.34</strain>
    </source>
</reference>
<dbReference type="OrthoDB" id="2544694at2759"/>